<evidence type="ECO:0000313" key="2">
    <source>
        <dbReference type="Proteomes" id="UP001055811"/>
    </source>
</evidence>
<evidence type="ECO:0000313" key="1">
    <source>
        <dbReference type="EMBL" id="KAI3708132.1"/>
    </source>
</evidence>
<proteinExistence type="predicted"/>
<keyword evidence="2" id="KW-1185">Reference proteome</keyword>
<accession>A0ACB9AE37</accession>
<organism evidence="1 2">
    <name type="scientific">Cichorium intybus</name>
    <name type="common">Chicory</name>
    <dbReference type="NCBI Taxonomy" id="13427"/>
    <lineage>
        <taxon>Eukaryota</taxon>
        <taxon>Viridiplantae</taxon>
        <taxon>Streptophyta</taxon>
        <taxon>Embryophyta</taxon>
        <taxon>Tracheophyta</taxon>
        <taxon>Spermatophyta</taxon>
        <taxon>Magnoliopsida</taxon>
        <taxon>eudicotyledons</taxon>
        <taxon>Gunneridae</taxon>
        <taxon>Pentapetalae</taxon>
        <taxon>asterids</taxon>
        <taxon>campanulids</taxon>
        <taxon>Asterales</taxon>
        <taxon>Asteraceae</taxon>
        <taxon>Cichorioideae</taxon>
        <taxon>Cichorieae</taxon>
        <taxon>Cichoriinae</taxon>
        <taxon>Cichorium</taxon>
    </lineage>
</organism>
<dbReference type="Proteomes" id="UP001055811">
    <property type="component" value="Linkage Group LG07"/>
</dbReference>
<sequence>MEQLAAFIKGCHIHHSVDKGDEGYEETIQLSDHGDEGVSFTGVLLCCEPPVKNLPTDEHESVLESSSTLLRHCLRSTIAPSRSLQTLCSGGGTRLLPPQTAASLFHSYHHLSLKIFLKRFYGRSSVGRNIVSTVNLDCNLDLKAIALQAHNAENNPKRFAAVIMRIREPRTTALICASGKMIIFQVLFIAGIDTTSSTLEWAMAELIRNPDKMVMTRSKFDWKLDGNIRAQDMDMEEKFGLTLPRKLPLITIPIKL</sequence>
<reference evidence="1 2" key="2">
    <citation type="journal article" date="2022" name="Mol. Ecol. Resour.">
        <title>The genomes of chicory, endive, great burdock and yacon provide insights into Asteraceae paleo-polyploidization history and plant inulin production.</title>
        <authorList>
            <person name="Fan W."/>
            <person name="Wang S."/>
            <person name="Wang H."/>
            <person name="Wang A."/>
            <person name="Jiang F."/>
            <person name="Liu H."/>
            <person name="Zhao H."/>
            <person name="Xu D."/>
            <person name="Zhang Y."/>
        </authorList>
    </citation>
    <scope>NUCLEOTIDE SEQUENCE [LARGE SCALE GENOMIC DNA]</scope>
    <source>
        <strain evidence="2">cv. Punajuju</strain>
        <tissue evidence="1">Leaves</tissue>
    </source>
</reference>
<name>A0ACB9AE37_CICIN</name>
<protein>
    <submittedName>
        <fullName evidence="1">Uncharacterized protein</fullName>
    </submittedName>
</protein>
<gene>
    <name evidence="1" type="ORF">L2E82_37213</name>
</gene>
<comment type="caution">
    <text evidence="1">The sequence shown here is derived from an EMBL/GenBank/DDBJ whole genome shotgun (WGS) entry which is preliminary data.</text>
</comment>
<reference evidence="2" key="1">
    <citation type="journal article" date="2022" name="Mol. Ecol. Resour.">
        <title>The genomes of chicory, endive, great burdock and yacon provide insights into Asteraceae palaeo-polyploidization history and plant inulin production.</title>
        <authorList>
            <person name="Fan W."/>
            <person name="Wang S."/>
            <person name="Wang H."/>
            <person name="Wang A."/>
            <person name="Jiang F."/>
            <person name="Liu H."/>
            <person name="Zhao H."/>
            <person name="Xu D."/>
            <person name="Zhang Y."/>
        </authorList>
    </citation>
    <scope>NUCLEOTIDE SEQUENCE [LARGE SCALE GENOMIC DNA]</scope>
    <source>
        <strain evidence="2">cv. Punajuju</strain>
    </source>
</reference>
<dbReference type="EMBL" id="CM042015">
    <property type="protein sequence ID" value="KAI3708132.1"/>
    <property type="molecule type" value="Genomic_DNA"/>
</dbReference>